<comment type="caution">
    <text evidence="3">The sequence shown here is derived from an EMBL/GenBank/DDBJ whole genome shotgun (WGS) entry which is preliminary data.</text>
</comment>
<reference evidence="3" key="1">
    <citation type="submission" date="2020-12" db="EMBL/GenBank/DDBJ databases">
        <title>Metabolic potential, ecology and presence of endohyphal bacteria is reflected in genomic diversity of Mucoromycotina.</title>
        <authorList>
            <person name="Muszewska A."/>
            <person name="Okrasinska A."/>
            <person name="Steczkiewicz K."/>
            <person name="Drgas O."/>
            <person name="Orlowska M."/>
            <person name="Perlinska-Lenart U."/>
            <person name="Aleksandrzak-Piekarczyk T."/>
            <person name="Szatraj K."/>
            <person name="Zielenkiewicz U."/>
            <person name="Pilsyk S."/>
            <person name="Malc E."/>
            <person name="Mieczkowski P."/>
            <person name="Kruszewska J.S."/>
            <person name="Biernat P."/>
            <person name="Pawlowska J."/>
        </authorList>
    </citation>
    <scope>NUCLEOTIDE SEQUENCE</scope>
    <source>
        <strain evidence="3">WA0000067209</strain>
    </source>
</reference>
<accession>A0A8H7UFD3</accession>
<feature type="domain" description="DUF1279" evidence="2">
    <location>
        <begin position="84"/>
        <end position="206"/>
    </location>
</feature>
<dbReference type="Pfam" id="PF06916">
    <property type="entry name" value="FAM210A-B_dom"/>
    <property type="match status" value="1"/>
</dbReference>
<keyword evidence="1" id="KW-0472">Membrane</keyword>
<keyword evidence="1" id="KW-0812">Transmembrane</keyword>
<dbReference type="InterPro" id="IPR009688">
    <property type="entry name" value="FAM210A/B-like_dom"/>
</dbReference>
<dbReference type="AlphaFoldDB" id="A0A8H7UFD3"/>
<gene>
    <name evidence="3" type="ORF">INT43_006722</name>
</gene>
<organism evidence="3 4">
    <name type="scientific">Mortierella isabellina</name>
    <name type="common">Filamentous fungus</name>
    <name type="synonym">Umbelopsis isabellina</name>
    <dbReference type="NCBI Taxonomy" id="91625"/>
    <lineage>
        <taxon>Eukaryota</taxon>
        <taxon>Fungi</taxon>
        <taxon>Fungi incertae sedis</taxon>
        <taxon>Mucoromycota</taxon>
        <taxon>Mucoromycotina</taxon>
        <taxon>Umbelopsidomycetes</taxon>
        <taxon>Umbelopsidales</taxon>
        <taxon>Umbelopsidaceae</taxon>
        <taxon>Umbelopsis</taxon>
    </lineage>
</organism>
<name>A0A8H7UFD3_MORIS</name>
<dbReference type="Proteomes" id="UP000654370">
    <property type="component" value="Unassembled WGS sequence"/>
</dbReference>
<sequence>MASRLVPLLVRRTAARSPSLYGLVTRQPRLFTTGLRSHNTSLPTMQWTPVRSLATPSKSAKSVTAQLLHESDVVQKTATKQPGKFRQLMQQYGATGVIVYLGIGVVDLAATYFTIQMVGADKVKQVERWVTESFGRFGLWSNKNNGEPDTTATTLGVGGVLGEMEAEVPAEGEQPSFASMFILAYGIHKTIFLPVRLGVTAVVTPFVVRRLTAMGWNIGRKAVL</sequence>
<proteinExistence type="predicted"/>
<evidence type="ECO:0000313" key="3">
    <source>
        <dbReference type="EMBL" id="KAG2183711.1"/>
    </source>
</evidence>
<feature type="transmembrane region" description="Helical" evidence="1">
    <location>
        <begin position="92"/>
        <end position="115"/>
    </location>
</feature>
<evidence type="ECO:0000313" key="4">
    <source>
        <dbReference type="Proteomes" id="UP000654370"/>
    </source>
</evidence>
<dbReference type="EMBL" id="JAEPQZ010000003">
    <property type="protein sequence ID" value="KAG2183711.1"/>
    <property type="molecule type" value="Genomic_DNA"/>
</dbReference>
<keyword evidence="4" id="KW-1185">Reference proteome</keyword>
<dbReference type="PANTHER" id="PTHR21377:SF0">
    <property type="entry name" value="PROTEIN FAM210B, MITOCHONDRIAL"/>
    <property type="match status" value="1"/>
</dbReference>
<dbReference type="GO" id="GO:0005739">
    <property type="term" value="C:mitochondrion"/>
    <property type="evidence" value="ECO:0007669"/>
    <property type="project" value="TreeGrafter"/>
</dbReference>
<dbReference type="PANTHER" id="PTHR21377">
    <property type="entry name" value="PROTEIN FAM210B, MITOCHONDRIAL"/>
    <property type="match status" value="1"/>
</dbReference>
<dbReference type="InterPro" id="IPR045866">
    <property type="entry name" value="FAM210A/B-like"/>
</dbReference>
<evidence type="ECO:0000259" key="2">
    <source>
        <dbReference type="Pfam" id="PF06916"/>
    </source>
</evidence>
<keyword evidence="1" id="KW-1133">Transmembrane helix</keyword>
<protein>
    <recommendedName>
        <fullName evidence="2">DUF1279 domain-containing protein</fullName>
    </recommendedName>
</protein>
<dbReference type="OrthoDB" id="426386at2759"/>
<evidence type="ECO:0000256" key="1">
    <source>
        <dbReference type="SAM" id="Phobius"/>
    </source>
</evidence>